<dbReference type="Pfam" id="PF01297">
    <property type="entry name" value="ZnuA"/>
    <property type="match status" value="1"/>
</dbReference>
<dbReference type="STRING" id="137838.GCA_001458595_00867"/>
<accession>A0A2A7MD82</accession>
<evidence type="ECO:0000256" key="3">
    <source>
        <dbReference type="ARBA" id="ARBA00022723"/>
    </source>
</evidence>
<comment type="subcellular location">
    <subcellularLocation>
        <location evidence="1">Cell envelope</location>
    </subcellularLocation>
</comment>
<dbReference type="RefSeq" id="WP_058293798.1">
    <property type="nucleotide sequence ID" value="NZ_CAMRXG010000032.1"/>
</dbReference>
<evidence type="ECO:0000313" key="6">
    <source>
        <dbReference type="EMBL" id="PEG29311.1"/>
    </source>
</evidence>
<dbReference type="PANTHER" id="PTHR42953:SF1">
    <property type="entry name" value="METAL-BINDING PROTEIN HI_0362-RELATED"/>
    <property type="match status" value="1"/>
</dbReference>
<dbReference type="InterPro" id="IPR050492">
    <property type="entry name" value="Bact_metal-bind_prot9"/>
</dbReference>
<keyword evidence="7" id="KW-1185">Reference proteome</keyword>
<dbReference type="InterPro" id="IPR006127">
    <property type="entry name" value="ZnuA-like"/>
</dbReference>
<organism evidence="6 7">
    <name type="scientific">Clostridium neonatale</name>
    <dbReference type="NCBI Taxonomy" id="137838"/>
    <lineage>
        <taxon>Bacteria</taxon>
        <taxon>Bacillati</taxon>
        <taxon>Bacillota</taxon>
        <taxon>Clostridia</taxon>
        <taxon>Eubacteriales</taxon>
        <taxon>Clostridiaceae</taxon>
        <taxon>Clostridium</taxon>
    </lineage>
</organism>
<dbReference type="GO" id="GO:0030001">
    <property type="term" value="P:metal ion transport"/>
    <property type="evidence" value="ECO:0007669"/>
    <property type="project" value="InterPro"/>
</dbReference>
<dbReference type="AlphaFoldDB" id="A0A2A7MD82"/>
<evidence type="ECO:0000256" key="2">
    <source>
        <dbReference type="ARBA" id="ARBA00022448"/>
    </source>
</evidence>
<dbReference type="GO" id="GO:0030313">
    <property type="term" value="C:cell envelope"/>
    <property type="evidence" value="ECO:0007669"/>
    <property type="project" value="UniProtKB-SubCell"/>
</dbReference>
<dbReference type="OrthoDB" id="1929331at2"/>
<dbReference type="EMBL" id="PDCJ01000004">
    <property type="protein sequence ID" value="PEG29311.1"/>
    <property type="molecule type" value="Genomic_DNA"/>
</dbReference>
<dbReference type="GO" id="GO:0046872">
    <property type="term" value="F:metal ion binding"/>
    <property type="evidence" value="ECO:0007669"/>
    <property type="project" value="UniProtKB-KW"/>
</dbReference>
<proteinExistence type="predicted"/>
<feature type="transmembrane region" description="Helical" evidence="5">
    <location>
        <begin position="6"/>
        <end position="28"/>
    </location>
</feature>
<protein>
    <submittedName>
        <fullName evidence="6">ABC transporter substrate-binding protein</fullName>
    </submittedName>
</protein>
<name>A0A2A7MD82_9CLOT</name>
<comment type="caution">
    <text evidence="6">The sequence shown here is derived from an EMBL/GenBank/DDBJ whole genome shotgun (WGS) entry which is preliminary data.</text>
</comment>
<dbReference type="Proteomes" id="UP000220840">
    <property type="component" value="Unassembled WGS sequence"/>
</dbReference>
<keyword evidence="5" id="KW-0472">Membrane</keyword>
<keyword evidence="5" id="KW-1133">Transmembrane helix</keyword>
<keyword evidence="5" id="KW-0812">Transmembrane</keyword>
<reference evidence="6 7" key="1">
    <citation type="submission" date="2017-10" db="EMBL/GenBank/DDBJ databases">
        <title>Effective Description of Clostridium neonatale sp. nov. linked to necrotizing enterocolitis in neonates and a clarification of species assignable to the genus Clostridium (Prazmowski 1880) emend. Lawson and Rainey 2016.</title>
        <authorList>
            <person name="Bernard K."/>
            <person name="Burdz T."/>
            <person name="Wiebe D."/>
            <person name="Balcewich B."/>
            <person name="Alfa M."/>
            <person name="Bernier A.-M."/>
        </authorList>
    </citation>
    <scope>NUCLEOTIDE SEQUENCE [LARGE SCALE GENOMIC DNA]</scope>
    <source>
        <strain evidence="6 7">LCDC99A005</strain>
    </source>
</reference>
<dbReference type="PANTHER" id="PTHR42953">
    <property type="entry name" value="HIGH-AFFINITY ZINC UPTAKE SYSTEM PROTEIN ZNUA-RELATED"/>
    <property type="match status" value="1"/>
</dbReference>
<evidence type="ECO:0000256" key="4">
    <source>
        <dbReference type="ARBA" id="ARBA00022729"/>
    </source>
</evidence>
<dbReference type="SUPFAM" id="SSF53807">
    <property type="entry name" value="Helical backbone' metal receptor"/>
    <property type="match status" value="1"/>
</dbReference>
<evidence type="ECO:0000256" key="1">
    <source>
        <dbReference type="ARBA" id="ARBA00004196"/>
    </source>
</evidence>
<gene>
    <name evidence="6" type="ORF">CQ394_18255</name>
</gene>
<sequence length="323" mass="37945">MKKVTFIMVFITIILSFGMTIFQSPLLANTESKKNEFRDIYLNIITVNKPQAEMVKRIIGNKHNVEYMITDEKDIKNFEFDDDVVKNVSNMDLFIYTGTDFEPWISNFISKLKKGNLGIINLSRGIRLLNFDNNGDVKENPYYFEGIEEYKIALYNIKNSIQDKDPKNRDYYEENYNKSIKEFDKQISYYNKHINALKNYNFVILDNRFDYIAKSLNLSTIKLQNNDINDLVKEKNLDPEKVVIIQDGDDLVDINRLIDIDSMKTEGTESNPEAKYYKTVELWKYYGNMSFDDLILYNIKELSNIVELDVANNTDNNLEEEVK</sequence>
<keyword evidence="3" id="KW-0479">Metal-binding</keyword>
<keyword evidence="2" id="KW-0813">Transport</keyword>
<evidence type="ECO:0000256" key="5">
    <source>
        <dbReference type="SAM" id="Phobius"/>
    </source>
</evidence>
<evidence type="ECO:0000313" key="7">
    <source>
        <dbReference type="Proteomes" id="UP000220840"/>
    </source>
</evidence>
<keyword evidence="4" id="KW-0732">Signal</keyword>
<dbReference type="Gene3D" id="3.40.50.1980">
    <property type="entry name" value="Nitrogenase molybdenum iron protein domain"/>
    <property type="match status" value="1"/>
</dbReference>